<dbReference type="AlphaFoldDB" id="A0A8H4QUD7"/>
<evidence type="ECO:0000259" key="1">
    <source>
        <dbReference type="Pfam" id="PF22974"/>
    </source>
</evidence>
<comment type="caution">
    <text evidence="3">The sequence shown here is derived from an EMBL/GenBank/DDBJ whole genome shotgun (WGS) entry which is preliminary data.</text>
</comment>
<organism evidence="3 4">
    <name type="scientific">Cudoniella acicularis</name>
    <dbReference type="NCBI Taxonomy" id="354080"/>
    <lineage>
        <taxon>Eukaryota</taxon>
        <taxon>Fungi</taxon>
        <taxon>Dikarya</taxon>
        <taxon>Ascomycota</taxon>
        <taxon>Pezizomycotina</taxon>
        <taxon>Leotiomycetes</taxon>
        <taxon>Helotiales</taxon>
        <taxon>Tricladiaceae</taxon>
        <taxon>Cudoniella</taxon>
    </lineage>
</organism>
<reference evidence="3 4" key="1">
    <citation type="submission" date="2020-03" db="EMBL/GenBank/DDBJ databases">
        <title>Draft Genome Sequence of Cudoniella acicularis.</title>
        <authorList>
            <person name="Buettner E."/>
            <person name="Kellner H."/>
        </authorList>
    </citation>
    <scope>NUCLEOTIDE SEQUENCE [LARGE SCALE GENOMIC DNA]</scope>
    <source>
        <strain evidence="3 4">DSM 108380</strain>
    </source>
</reference>
<accession>A0A8H4QUD7</accession>
<gene>
    <name evidence="3" type="ORF">G7Y89_g15054</name>
</gene>
<name>A0A8H4QUD7_9HELO</name>
<dbReference type="InterPro" id="IPR055647">
    <property type="entry name" value="DUF7223"/>
</dbReference>
<evidence type="ECO:0000313" key="4">
    <source>
        <dbReference type="Proteomes" id="UP000566819"/>
    </source>
</evidence>
<dbReference type="EMBL" id="JAAMPI010002179">
    <property type="protein sequence ID" value="KAF4617094.1"/>
    <property type="molecule type" value="Genomic_DNA"/>
</dbReference>
<feature type="domain" description="DUF7223" evidence="2">
    <location>
        <begin position="306"/>
        <end position="522"/>
    </location>
</feature>
<sequence>MSRPKIPKFQQSMREGQHTEFITGANIRRRKRQDWGGGHAAFAQSNREIYFSEVGTGTPTTCHPPPLAQMLVALYRYAYVGAGGKYVLEPVSSRSLGIARRGTPQTSLQNQTTLFWGHDIGDASIFMNVTVKTGDDEMVLSTEYFHDTLQSVKCDNSLSLTFNSNDSYTKAIADWSWVNFNAQRTFIMIVNYGGCDDASGRQPWVVSQATYNNANLTVHFDAVQKAWKDLNVPLAMEWGKYINTNQNQKRFGIGPIKIPPIGPISIPPIPIPTVSIPPIVPVLTSVLNTVQSSIPTLNQDITGFDVHLDHTLDSTFLNPTLNNGLNFSLACNDCSTKGSLNIGGHIDLGVSGPPSISLTATASGISLDLNLEATLSGTQTSPWQKDIILVTAPATPFEILGIVSVGPEVQFDAGFVLSNVQGSATIGSGATAAIPDGSSASVNPSDLSGAKFTGWKPDITLKPLTVDAEIDGNLTVYVKVSANVGLDILDGKWGAGIGVALQVPDINFEVAAKASTKEGACTGSTDMFEDHTKSYSTFQRPETQDLP</sequence>
<evidence type="ECO:0000313" key="3">
    <source>
        <dbReference type="EMBL" id="KAF4617094.1"/>
    </source>
</evidence>
<dbReference type="OrthoDB" id="160645at2759"/>
<evidence type="ECO:0000259" key="2">
    <source>
        <dbReference type="Pfam" id="PF23865"/>
    </source>
</evidence>
<protein>
    <submittedName>
        <fullName evidence="3">Uncharacterized protein</fullName>
    </submittedName>
</protein>
<feature type="domain" description="DUF7029" evidence="1">
    <location>
        <begin position="133"/>
        <end position="230"/>
    </location>
</feature>
<proteinExistence type="predicted"/>
<dbReference type="Pfam" id="PF22974">
    <property type="entry name" value="DUF7029"/>
    <property type="match status" value="1"/>
</dbReference>
<dbReference type="Pfam" id="PF23865">
    <property type="entry name" value="DUF7223"/>
    <property type="match status" value="1"/>
</dbReference>
<dbReference type="InterPro" id="IPR054293">
    <property type="entry name" value="DUF7029"/>
</dbReference>
<dbReference type="Proteomes" id="UP000566819">
    <property type="component" value="Unassembled WGS sequence"/>
</dbReference>
<keyword evidence="4" id="KW-1185">Reference proteome</keyword>